<feature type="binding site" evidence="2">
    <location>
        <position position="362"/>
    </location>
    <ligand>
        <name>Fe cation</name>
        <dbReference type="ChEBI" id="CHEBI:24875"/>
    </ligand>
</feature>
<dbReference type="AlphaFoldDB" id="A0A9Q3UPT1"/>
<comment type="caution">
    <text evidence="5">The sequence shown here is derived from an EMBL/GenBank/DDBJ whole genome shotgun (WGS) entry which is preliminary data.</text>
</comment>
<comment type="subcellular location">
    <subcellularLocation>
        <location evidence="2">Cell inner membrane</location>
        <topology evidence="2">Single-pass membrane protein</topology>
        <orientation evidence="2">Cytoplasmic side</orientation>
    </subcellularLocation>
</comment>
<feature type="binding site" evidence="2">
    <location>
        <position position="376"/>
    </location>
    <ligand>
        <name>Fe cation</name>
        <dbReference type="ChEBI" id="CHEBI:24875"/>
    </ligand>
</feature>
<keyword evidence="1 2" id="KW-0479">Metal-binding</keyword>
<keyword evidence="2 3" id="KW-1133">Transmembrane helix</keyword>
<dbReference type="InterPro" id="IPR030865">
    <property type="entry name" value="LapB"/>
</dbReference>
<dbReference type="InterPro" id="IPR011990">
    <property type="entry name" value="TPR-like_helical_dom_sf"/>
</dbReference>
<sequence>MSEPLWLIPLFFFAIATGFYLGRREGKRRQRRRMESLSQEYVAGLNFLLNEEPDKAVEALLNSLEVSDQTLETHLSMARLFRKRGEFDRATLIHSHLLEQGELPRPTQEQIQLELAEDYLAGGLFDRAEEVLLEMLDQDCEKREQVIRQLTHLYEQERDWTSAISMGEQLVKSDLKMGPILAHYCCEEADGQIARGELAPARRMLRRALGFDKQCVRASVVQGRLEMREEQWADAIDAFKRIWQQDKAFFDEVLDELRQCYQRLEKEEEFIRLLADFSAEEPSTARVLLLSDQLRERYGDREAADFIADYMKANPSVRGLHRIIDMNLQVSAQGEAREHLGMLKELTERLTSDKTVYQCRRCGFQTPLLQWRCPSCRRWGTIKPRSEGGSKS</sequence>
<evidence type="ECO:0000256" key="3">
    <source>
        <dbReference type="SAM" id="Phobius"/>
    </source>
</evidence>
<keyword evidence="2" id="KW-0408">Iron</keyword>
<dbReference type="InterPro" id="IPR041166">
    <property type="entry name" value="Rubredoxin_2"/>
</dbReference>
<keyword evidence="2" id="KW-0677">Repeat</keyword>
<feature type="binding site" evidence="2">
    <location>
        <position position="359"/>
    </location>
    <ligand>
        <name>Fe cation</name>
        <dbReference type="ChEBI" id="CHEBI:24875"/>
    </ligand>
</feature>
<evidence type="ECO:0000256" key="2">
    <source>
        <dbReference type="HAMAP-Rule" id="MF_00994"/>
    </source>
</evidence>
<dbReference type="NCBIfam" id="NF008757">
    <property type="entry name" value="PRK11788.1-5"/>
    <property type="match status" value="1"/>
</dbReference>
<evidence type="ECO:0000313" key="6">
    <source>
        <dbReference type="Proteomes" id="UP001108027"/>
    </source>
</evidence>
<feature type="domain" description="LapB rubredoxin metal binding" evidence="4">
    <location>
        <begin position="357"/>
        <end position="384"/>
    </location>
</feature>
<dbReference type="RefSeq" id="WP_228234244.1">
    <property type="nucleotide sequence ID" value="NZ_JAJGNA010000016.1"/>
</dbReference>
<protein>
    <recommendedName>
        <fullName evidence="2">Lipopolysaccharide assembly protein B</fullName>
    </recommendedName>
</protein>
<dbReference type="GO" id="GO:0008653">
    <property type="term" value="P:lipopolysaccharide metabolic process"/>
    <property type="evidence" value="ECO:0007669"/>
    <property type="project" value="InterPro"/>
</dbReference>
<keyword evidence="2" id="KW-0997">Cell inner membrane</keyword>
<dbReference type="Proteomes" id="UP001108027">
    <property type="component" value="Unassembled WGS sequence"/>
</dbReference>
<comment type="function">
    <text evidence="2">Modulates cellular lipopolysaccharide (LPS) levels by regulating LpxC, which is involved in lipid A biosynthesis. May act by modulating the proteolytic activity of FtsH towards LpxC. May also coordinate assembly of proteins involved in LPS synthesis at the plasma membrane.</text>
</comment>
<evidence type="ECO:0000256" key="1">
    <source>
        <dbReference type="ARBA" id="ARBA00022723"/>
    </source>
</evidence>
<dbReference type="GO" id="GO:0005506">
    <property type="term" value="F:iron ion binding"/>
    <property type="evidence" value="ECO:0007669"/>
    <property type="project" value="UniProtKB-UniRule"/>
</dbReference>
<keyword evidence="2 3" id="KW-0472">Membrane</keyword>
<dbReference type="GO" id="GO:0046890">
    <property type="term" value="P:regulation of lipid biosynthetic process"/>
    <property type="evidence" value="ECO:0007669"/>
    <property type="project" value="UniProtKB-UniRule"/>
</dbReference>
<keyword evidence="2" id="KW-0802">TPR repeat</keyword>
<reference evidence="5" key="1">
    <citation type="submission" date="2021-10" db="EMBL/GenBank/DDBJ databases">
        <title>The diversity and Nitrogen Metabolism of Culturable Nitrate-Utilizing Bacteria Within the Oxygen Minimum Zone of the Changjiang (Yangtze River)Estuary.</title>
        <authorList>
            <person name="Zhang D."/>
            <person name="Zheng J."/>
            <person name="Liu S."/>
            <person name="He W."/>
        </authorList>
    </citation>
    <scope>NUCLEOTIDE SEQUENCE</scope>
    <source>
        <strain evidence="5">FXH-223</strain>
    </source>
</reference>
<feature type="binding site" evidence="2">
    <location>
        <position position="373"/>
    </location>
    <ligand>
        <name>Fe cation</name>
        <dbReference type="ChEBI" id="CHEBI:24875"/>
    </ligand>
</feature>
<feature type="topological domain" description="Cytoplasmic" evidence="2">
    <location>
        <begin position="23"/>
        <end position="392"/>
    </location>
</feature>
<keyword evidence="2 3" id="KW-0812">Transmembrane</keyword>
<organism evidence="5 6">
    <name type="scientific">Alloalcanivorax marinus</name>
    <dbReference type="NCBI Taxonomy" id="1177169"/>
    <lineage>
        <taxon>Bacteria</taxon>
        <taxon>Pseudomonadati</taxon>
        <taxon>Pseudomonadota</taxon>
        <taxon>Gammaproteobacteria</taxon>
        <taxon>Oceanospirillales</taxon>
        <taxon>Alcanivoracaceae</taxon>
        <taxon>Alloalcanivorax</taxon>
    </lineage>
</organism>
<dbReference type="Gene3D" id="1.25.40.10">
    <property type="entry name" value="Tetratricopeptide repeat domain"/>
    <property type="match status" value="2"/>
</dbReference>
<gene>
    <name evidence="2 5" type="primary">lapB</name>
    <name evidence="5" type="ORF">LL252_12550</name>
</gene>
<dbReference type="HAMAP" id="MF_00994">
    <property type="entry name" value="LPS_assembly_LapB"/>
    <property type="match status" value="1"/>
</dbReference>
<evidence type="ECO:0000259" key="4">
    <source>
        <dbReference type="Pfam" id="PF18073"/>
    </source>
</evidence>
<dbReference type="SUPFAM" id="SSF48452">
    <property type="entry name" value="TPR-like"/>
    <property type="match status" value="2"/>
</dbReference>
<keyword evidence="2" id="KW-1003">Cell membrane</keyword>
<accession>A0A9Q3UPT1</accession>
<dbReference type="EMBL" id="JAJGNA010000016">
    <property type="protein sequence ID" value="MCC4309399.1"/>
    <property type="molecule type" value="Genomic_DNA"/>
</dbReference>
<keyword evidence="6" id="KW-1185">Reference proteome</keyword>
<dbReference type="GO" id="GO:0009898">
    <property type="term" value="C:cytoplasmic side of plasma membrane"/>
    <property type="evidence" value="ECO:0007669"/>
    <property type="project" value="UniProtKB-UniRule"/>
</dbReference>
<proteinExistence type="inferred from homology"/>
<evidence type="ECO:0000313" key="5">
    <source>
        <dbReference type="EMBL" id="MCC4309399.1"/>
    </source>
</evidence>
<feature type="transmembrane region" description="Helical" evidence="3">
    <location>
        <begin position="6"/>
        <end position="23"/>
    </location>
</feature>
<dbReference type="Pfam" id="PF18073">
    <property type="entry name" value="Zn_ribbon_LapB"/>
    <property type="match status" value="1"/>
</dbReference>
<name>A0A9Q3UPT1_9GAMM</name>
<comment type="similarity">
    <text evidence="2">Belongs to the LapB family.</text>
</comment>